<dbReference type="AlphaFoldDB" id="A0A3R6GKX4"/>
<evidence type="ECO:0000313" key="1">
    <source>
        <dbReference type="EMBL" id="RHG68112.1"/>
    </source>
</evidence>
<proteinExistence type="predicted"/>
<dbReference type="Proteomes" id="UP000286501">
    <property type="component" value="Unassembled WGS sequence"/>
</dbReference>
<organism evidence="1 2">
    <name type="scientific">Segatella copri</name>
    <dbReference type="NCBI Taxonomy" id="165179"/>
    <lineage>
        <taxon>Bacteria</taxon>
        <taxon>Pseudomonadati</taxon>
        <taxon>Bacteroidota</taxon>
        <taxon>Bacteroidia</taxon>
        <taxon>Bacteroidales</taxon>
        <taxon>Prevotellaceae</taxon>
        <taxon>Segatella</taxon>
    </lineage>
</organism>
<sequence length="173" mass="19381">MDRKVLKDKIDELRSTAKMELACTIREIMREHNVQKKELGWPVVVNNSSLVDIVELGSGDTDIPVFTISVGAGYYKEPHKVGALDDCVSVELLADIATGLNNELSGYVSTYVAKYRFIYEDGTTADMDEPYVFLAESERDAKDKADDYAEVWNDWNEDTIELVSVEKQTASEG</sequence>
<reference evidence="1 2" key="1">
    <citation type="submission" date="2018-08" db="EMBL/GenBank/DDBJ databases">
        <title>A genome reference for cultivated species of the human gut microbiota.</title>
        <authorList>
            <person name="Zou Y."/>
            <person name="Xue W."/>
            <person name="Luo G."/>
        </authorList>
    </citation>
    <scope>NUCLEOTIDE SEQUENCE [LARGE SCALE GENOMIC DNA]</scope>
    <source>
        <strain evidence="1 2">AM22-1</strain>
    </source>
</reference>
<gene>
    <name evidence="1" type="ORF">DW250_03335</name>
</gene>
<dbReference type="EMBL" id="QRIN01000009">
    <property type="protein sequence ID" value="RHG68112.1"/>
    <property type="molecule type" value="Genomic_DNA"/>
</dbReference>
<accession>A0A3R6GKX4</accession>
<evidence type="ECO:0000313" key="2">
    <source>
        <dbReference type="Proteomes" id="UP000286501"/>
    </source>
</evidence>
<protein>
    <submittedName>
        <fullName evidence="1">Uncharacterized protein</fullName>
    </submittedName>
</protein>
<dbReference type="RefSeq" id="WP_118200325.1">
    <property type="nucleotide sequence ID" value="NZ_QRIE01000015.1"/>
</dbReference>
<comment type="caution">
    <text evidence="1">The sequence shown here is derived from an EMBL/GenBank/DDBJ whole genome shotgun (WGS) entry which is preliminary data.</text>
</comment>
<name>A0A3R6GKX4_9BACT</name>